<sequence>MISGHRGWSGFHPMSKIITGKISVIFCFLFMPESIGNEWEILLYVVDFFIVGFIFFLRESINFQ</sequence>
<evidence type="ECO:0000313" key="2">
    <source>
        <dbReference type="EMBL" id="RAM02871.1"/>
    </source>
</evidence>
<keyword evidence="1" id="KW-0812">Transmembrane</keyword>
<feature type="transmembrane region" description="Helical" evidence="1">
    <location>
        <begin position="41"/>
        <end position="57"/>
    </location>
</feature>
<reference evidence="2 3" key="1">
    <citation type="submission" date="2018-06" db="EMBL/GenBank/DDBJ databases">
        <title>Complete Genome Sequence of Desulfobacter hydrogenophilus (DSM3380).</title>
        <authorList>
            <person name="Marietou A."/>
            <person name="Schreiber L."/>
            <person name="Marshall I."/>
            <person name="Jorgensen B."/>
        </authorList>
    </citation>
    <scope>NUCLEOTIDE SEQUENCE [LARGE SCALE GENOMIC DNA]</scope>
    <source>
        <strain evidence="2 3">DSM 3380</strain>
    </source>
</reference>
<organism evidence="2 3">
    <name type="scientific">Desulfobacter hydrogenophilus</name>
    <dbReference type="NCBI Taxonomy" id="2291"/>
    <lineage>
        <taxon>Bacteria</taxon>
        <taxon>Pseudomonadati</taxon>
        <taxon>Thermodesulfobacteriota</taxon>
        <taxon>Desulfobacteria</taxon>
        <taxon>Desulfobacterales</taxon>
        <taxon>Desulfobacteraceae</taxon>
        <taxon>Desulfobacter</taxon>
    </lineage>
</organism>
<keyword evidence="1" id="KW-0472">Membrane</keyword>
<protein>
    <submittedName>
        <fullName evidence="2">Uncharacterized protein</fullName>
    </submittedName>
</protein>
<proteinExistence type="predicted"/>
<evidence type="ECO:0000256" key="1">
    <source>
        <dbReference type="SAM" id="Phobius"/>
    </source>
</evidence>
<dbReference type="Proteomes" id="UP000248798">
    <property type="component" value="Unassembled WGS sequence"/>
</dbReference>
<comment type="caution">
    <text evidence="2">The sequence shown here is derived from an EMBL/GenBank/DDBJ whole genome shotgun (WGS) entry which is preliminary data.</text>
</comment>
<name>A0A328FDZ7_9BACT</name>
<dbReference type="EMBL" id="QLNI01000010">
    <property type="protein sequence ID" value="RAM02871.1"/>
    <property type="molecule type" value="Genomic_DNA"/>
</dbReference>
<evidence type="ECO:0000313" key="3">
    <source>
        <dbReference type="Proteomes" id="UP000248798"/>
    </source>
</evidence>
<gene>
    <name evidence="2" type="ORF">DO021_06545</name>
</gene>
<keyword evidence="1" id="KW-1133">Transmembrane helix</keyword>
<dbReference type="AlphaFoldDB" id="A0A328FDZ7"/>
<accession>A0A328FDZ7</accession>